<dbReference type="Proteomes" id="UP001164250">
    <property type="component" value="Chromosome 4"/>
</dbReference>
<evidence type="ECO:0000313" key="1">
    <source>
        <dbReference type="EMBL" id="KAJ0100609.1"/>
    </source>
</evidence>
<protein>
    <submittedName>
        <fullName evidence="1">Uncharacterized protein</fullName>
    </submittedName>
</protein>
<evidence type="ECO:0000313" key="2">
    <source>
        <dbReference type="Proteomes" id="UP001164250"/>
    </source>
</evidence>
<comment type="caution">
    <text evidence="1">The sequence shown here is derived from an EMBL/GenBank/DDBJ whole genome shotgun (WGS) entry which is preliminary data.</text>
</comment>
<dbReference type="EMBL" id="CM047900">
    <property type="protein sequence ID" value="KAJ0100609.1"/>
    <property type="molecule type" value="Genomic_DNA"/>
</dbReference>
<reference evidence="2" key="1">
    <citation type="journal article" date="2023" name="G3 (Bethesda)">
        <title>Genome assembly and association tests identify interacting loci associated with vigor, precocity, and sex in interspecific pistachio rootstocks.</title>
        <authorList>
            <person name="Palmer W."/>
            <person name="Jacygrad E."/>
            <person name="Sagayaradj S."/>
            <person name="Cavanaugh K."/>
            <person name="Han R."/>
            <person name="Bertier L."/>
            <person name="Beede B."/>
            <person name="Kafkas S."/>
            <person name="Golino D."/>
            <person name="Preece J."/>
            <person name="Michelmore R."/>
        </authorList>
    </citation>
    <scope>NUCLEOTIDE SEQUENCE [LARGE SCALE GENOMIC DNA]</scope>
</reference>
<keyword evidence="2" id="KW-1185">Reference proteome</keyword>
<proteinExistence type="predicted"/>
<name>A0ACC1BP58_9ROSI</name>
<accession>A0ACC1BP58</accession>
<sequence length="103" mass="12051">MFYVLDLSLDLVCYQITDLLINITKHVLKPNHQVLTDQEKDRVLKKYSIEEKQTSCALNVTKLPRMLKKDAIARYYGLERGQVVKVTYSGEITESHVTYRCVW</sequence>
<gene>
    <name evidence="1" type="ORF">Patl1_20869</name>
</gene>
<organism evidence="1 2">
    <name type="scientific">Pistacia atlantica</name>
    <dbReference type="NCBI Taxonomy" id="434234"/>
    <lineage>
        <taxon>Eukaryota</taxon>
        <taxon>Viridiplantae</taxon>
        <taxon>Streptophyta</taxon>
        <taxon>Embryophyta</taxon>
        <taxon>Tracheophyta</taxon>
        <taxon>Spermatophyta</taxon>
        <taxon>Magnoliopsida</taxon>
        <taxon>eudicotyledons</taxon>
        <taxon>Gunneridae</taxon>
        <taxon>Pentapetalae</taxon>
        <taxon>rosids</taxon>
        <taxon>malvids</taxon>
        <taxon>Sapindales</taxon>
        <taxon>Anacardiaceae</taxon>
        <taxon>Pistacia</taxon>
    </lineage>
</organism>